<dbReference type="AlphaFoldDB" id="A0A2A4ALH8"/>
<gene>
    <name evidence="1" type="ORF">COM45_04915</name>
</gene>
<dbReference type="Proteomes" id="UP000218690">
    <property type="component" value="Unassembled WGS sequence"/>
</dbReference>
<sequence>MADSKFYRPTFHWNEDAFDKMLAQPEVAAQAQDAAEEVSELIQAAWPADKRELTPDTAGFKHGSQTEVFNVEVGAGRNGRQRAVLLINHPYAVAFEARLGAITNGIHAAGLQLNRPGS</sequence>
<proteinExistence type="predicted"/>
<comment type="caution">
    <text evidence="1">The sequence shown here is derived from an EMBL/GenBank/DDBJ whole genome shotgun (WGS) entry which is preliminary data.</text>
</comment>
<accession>A0A2A4ALH8</accession>
<protein>
    <submittedName>
        <fullName evidence="1">Uncharacterized protein</fullName>
    </submittedName>
</protein>
<organism evidence="1 2">
    <name type="scientific">Corynebacterium accolens</name>
    <dbReference type="NCBI Taxonomy" id="38284"/>
    <lineage>
        <taxon>Bacteria</taxon>
        <taxon>Bacillati</taxon>
        <taxon>Actinomycetota</taxon>
        <taxon>Actinomycetes</taxon>
        <taxon>Mycobacteriales</taxon>
        <taxon>Corynebacteriaceae</taxon>
        <taxon>Corynebacterium</taxon>
    </lineage>
</organism>
<name>A0A2A4ALH8_9CORY</name>
<dbReference type="EMBL" id="NWBP01000016">
    <property type="protein sequence ID" value="PCC83140.1"/>
    <property type="molecule type" value="Genomic_DNA"/>
</dbReference>
<evidence type="ECO:0000313" key="1">
    <source>
        <dbReference type="EMBL" id="PCC83140.1"/>
    </source>
</evidence>
<reference evidence="1 2" key="1">
    <citation type="submission" date="2017-09" db="EMBL/GenBank/DDBJ databases">
        <title>Draft Genome Sequence of Corynebacterium accolens AH4003.</title>
        <authorList>
            <person name="Chen Y."/>
            <person name="Oosthuysen W.F."/>
            <person name="Kelley S."/>
            <person name="Horswill A."/>
        </authorList>
    </citation>
    <scope>NUCLEOTIDE SEQUENCE [LARGE SCALE GENOMIC DNA]</scope>
    <source>
        <strain evidence="1 2">AH4003</strain>
    </source>
</reference>
<evidence type="ECO:0000313" key="2">
    <source>
        <dbReference type="Proteomes" id="UP000218690"/>
    </source>
</evidence>